<proteinExistence type="predicted"/>
<dbReference type="Proteomes" id="UP000224336">
    <property type="component" value="Segment"/>
</dbReference>
<gene>
    <name evidence="1" type="ORF">KTN4_281</name>
</gene>
<sequence>MSEKMYLSFSGIGHNDVIKQDLNGFVPMDVSTIDNEVADRLFYTPFNSSEPGTSLPNVANVVFKVLPIHIEDNTICVLDSCSSTEYSLNDLVDTSVSSLETYGPLIDLRSSDPIETYANQAVYTWLNKNICDIEFEVHGGLQVQLTADQVRSNVNAFVAGIDLDIDDKLMVYVVIKINDRLYDAWSSQHVVEPLTMYHVQGGHEPIVYSETHIENSLLRYAKEKGWAEILTRIGL</sequence>
<evidence type="ECO:0000313" key="2">
    <source>
        <dbReference type="Proteomes" id="UP000224336"/>
    </source>
</evidence>
<organism evidence="1 2">
    <name type="scientific">Pseudomonas phage KTN4</name>
    <dbReference type="NCBI Taxonomy" id="1862701"/>
    <lineage>
        <taxon>Viruses</taxon>
        <taxon>Duplodnaviria</taxon>
        <taxon>Heunggongvirae</taxon>
        <taxon>Uroviricota</taxon>
        <taxon>Caudoviricetes</taxon>
        <taxon>Chimalliviridae</taxon>
        <taxon>Phikzvirus</taxon>
        <taxon>Phikzvirus phiKZ</taxon>
    </lineage>
</organism>
<protein>
    <submittedName>
        <fullName evidence="1">Uncharacterized protein</fullName>
    </submittedName>
</protein>
<accession>A0A192Y562</accession>
<dbReference type="EMBL" id="KU521356">
    <property type="protein sequence ID" value="ANM45039.1"/>
    <property type="molecule type" value="Genomic_DNA"/>
</dbReference>
<reference evidence="1 2" key="1">
    <citation type="journal article" date="2016" name="Sci. Rep.">
        <title>A proposed integrated approach for the preclinical evaluation of phage therapy in Pseudomonas infections.</title>
        <authorList>
            <person name="Danis-Wlodarczyk K."/>
            <person name="Vandenheuvel D."/>
            <person name="Jang H.B."/>
            <person name="Briers Y."/>
            <person name="Olszak T."/>
            <person name="Arabski M."/>
            <person name="Wasik S."/>
            <person name="Drabik M."/>
            <person name="Higgins G."/>
            <person name="Tyrrell J."/>
            <person name="Harvey B.J."/>
            <person name="Noben J.P."/>
            <person name="Lavigne R."/>
            <person name="Drulis-Kawa Z."/>
        </authorList>
    </citation>
    <scope>NUCLEOTIDE SEQUENCE [LARGE SCALE GENOMIC DNA]</scope>
</reference>
<name>A0A192Y562_9CAUD</name>
<evidence type="ECO:0000313" key="1">
    <source>
        <dbReference type="EMBL" id="ANM45039.1"/>
    </source>
</evidence>